<dbReference type="RefSeq" id="WP_207353812.1">
    <property type="nucleotide sequence ID" value="NZ_CP071503.1"/>
</dbReference>
<name>A0ABX7QPA6_9GAMM</name>
<dbReference type="InterPro" id="IPR027477">
    <property type="entry name" value="Succ_DH/fumarate_Rdtase_cat_sf"/>
</dbReference>
<keyword evidence="5" id="KW-0560">Oxidoreductase</keyword>
<evidence type="ECO:0000256" key="1">
    <source>
        <dbReference type="ARBA" id="ARBA00001974"/>
    </source>
</evidence>
<dbReference type="InterPro" id="IPR006311">
    <property type="entry name" value="TAT_signal"/>
</dbReference>
<dbReference type="PRINTS" id="PR00411">
    <property type="entry name" value="PNDRDTASEI"/>
</dbReference>
<evidence type="ECO:0000256" key="2">
    <source>
        <dbReference type="ARBA" id="ARBA00022630"/>
    </source>
</evidence>
<evidence type="ECO:0000256" key="3">
    <source>
        <dbReference type="ARBA" id="ARBA00022729"/>
    </source>
</evidence>
<protein>
    <submittedName>
        <fullName evidence="7">FAD-binding protein</fullName>
    </submittedName>
</protein>
<evidence type="ECO:0000256" key="4">
    <source>
        <dbReference type="ARBA" id="ARBA00022827"/>
    </source>
</evidence>
<dbReference type="PANTHER" id="PTHR43400">
    <property type="entry name" value="FUMARATE REDUCTASE"/>
    <property type="match status" value="1"/>
</dbReference>
<evidence type="ECO:0000256" key="5">
    <source>
        <dbReference type="ARBA" id="ARBA00023002"/>
    </source>
</evidence>
<dbReference type="InterPro" id="IPR019546">
    <property type="entry name" value="TAT_signal_bac_arc"/>
</dbReference>
<comment type="cofactor">
    <cofactor evidence="1">
        <name>FAD</name>
        <dbReference type="ChEBI" id="CHEBI:57692"/>
    </cofactor>
</comment>
<evidence type="ECO:0000313" key="7">
    <source>
        <dbReference type="EMBL" id="QSX32570.1"/>
    </source>
</evidence>
<gene>
    <name evidence="7" type="ORF">JYB87_12485</name>
</gene>
<organism evidence="7 8">
    <name type="scientific">Shewanella avicenniae</name>
    <dbReference type="NCBI Taxonomy" id="2814294"/>
    <lineage>
        <taxon>Bacteria</taxon>
        <taxon>Pseudomonadati</taxon>
        <taxon>Pseudomonadota</taxon>
        <taxon>Gammaproteobacteria</taxon>
        <taxon>Alteromonadales</taxon>
        <taxon>Shewanellaceae</taxon>
        <taxon>Shewanella</taxon>
    </lineage>
</organism>
<keyword evidence="8" id="KW-1185">Reference proteome</keyword>
<dbReference type="NCBIfam" id="TIGR01409">
    <property type="entry name" value="TAT_signal_seq"/>
    <property type="match status" value="1"/>
</dbReference>
<dbReference type="InterPro" id="IPR003953">
    <property type="entry name" value="FAD-dep_OxRdtase_2_FAD-bd"/>
</dbReference>
<dbReference type="Pfam" id="PF00890">
    <property type="entry name" value="FAD_binding_2"/>
    <property type="match status" value="1"/>
</dbReference>
<evidence type="ECO:0000259" key="6">
    <source>
        <dbReference type="Pfam" id="PF00890"/>
    </source>
</evidence>
<feature type="domain" description="FAD-dependent oxidoreductase 2 FAD-binding" evidence="6">
    <location>
        <begin position="91"/>
        <end position="545"/>
    </location>
</feature>
<reference evidence="7 8" key="1">
    <citation type="submission" date="2021-03" db="EMBL/GenBank/DDBJ databases">
        <title>Novel species identification of genus Shewanella.</title>
        <authorList>
            <person name="Liu G."/>
            <person name="Zhang Q."/>
        </authorList>
    </citation>
    <scope>NUCLEOTIDE SEQUENCE [LARGE SCALE GENOMIC DNA]</scope>
    <source>
        <strain evidence="7 8">FJAT-51800</strain>
    </source>
</reference>
<sequence>MINSKTDLSRRSFIKGIGATSIAVGTSAVFSESAEAKDVVKAPENVYESVLGDDVNCIYVKKGDFNGPKGPIGFENRQIAKSEITKEYNCDVAVVGGGISGLIATLKAAEEGAKVVLIEKMTEGRGAFECFGSVNSRTQREAGVKTDKAVLLGEMHRSASYRIGPDVVRTYVEKSGEATDFMEQMFKKGDKGFVIAPMPLRPKYPNTGAPVIDAECMFYNTPGLPKDVRFRSGHVGVYIIQDLTNTAKKHPNVTAKYSTPAAQLITDKSGRVTGVIAKEDGKYIQINAKKGVILATGGYDANPEMMKAYLRPEDYSSASWWNPCWGTTGDGHMMGLKVGAAMDPVPHAVMNFTFGSPESFHIPAVRTLRAMGLYAVVNDDGERFVREDAAFQSISNATNRQATFGKKSWLLFDDTMISKNKEIFDKAIAAFAQLKTKGWLFEANSAAELEAVMKMPKGNLVNTINKFNAFKKAGVDQDFNRDMEFAKEFDGKKYYALVCNSVILATVSGLIIDEHGRVLNSKGNVIEGLYAAGNASGDFFSGNYPRHIPGTSMGRAITFGYLSALHAVKGA</sequence>
<keyword evidence="4" id="KW-0274">FAD</keyword>
<dbReference type="SUPFAM" id="SSF56425">
    <property type="entry name" value="Succinate dehydrogenase/fumarate reductase flavoprotein, catalytic domain"/>
    <property type="match status" value="1"/>
</dbReference>
<keyword evidence="3" id="KW-0732">Signal</keyword>
<dbReference type="Gene3D" id="3.50.50.60">
    <property type="entry name" value="FAD/NAD(P)-binding domain"/>
    <property type="match status" value="1"/>
</dbReference>
<dbReference type="EMBL" id="CP071503">
    <property type="protein sequence ID" value="QSX32570.1"/>
    <property type="molecule type" value="Genomic_DNA"/>
</dbReference>
<accession>A0ABX7QPA6</accession>
<dbReference type="SUPFAM" id="SSF51905">
    <property type="entry name" value="FAD/NAD(P)-binding domain"/>
    <property type="match status" value="1"/>
</dbReference>
<dbReference type="InterPro" id="IPR050315">
    <property type="entry name" value="FAD-oxidoreductase_2"/>
</dbReference>
<evidence type="ECO:0000313" key="8">
    <source>
        <dbReference type="Proteomes" id="UP000662770"/>
    </source>
</evidence>
<proteinExistence type="predicted"/>
<dbReference type="PROSITE" id="PS51318">
    <property type="entry name" value="TAT"/>
    <property type="match status" value="1"/>
</dbReference>
<dbReference type="Proteomes" id="UP000662770">
    <property type="component" value="Chromosome"/>
</dbReference>
<dbReference type="InterPro" id="IPR036188">
    <property type="entry name" value="FAD/NAD-bd_sf"/>
</dbReference>
<dbReference type="Gene3D" id="3.90.700.10">
    <property type="entry name" value="Succinate dehydrogenase/fumarate reductase flavoprotein, catalytic domain"/>
    <property type="match status" value="1"/>
</dbReference>
<dbReference type="PANTHER" id="PTHR43400:SF10">
    <property type="entry name" value="3-OXOSTEROID 1-DEHYDROGENASE"/>
    <property type="match status" value="1"/>
</dbReference>
<keyword evidence="2" id="KW-0285">Flavoprotein</keyword>